<feature type="domain" description="PUA" evidence="9">
    <location>
        <begin position="277"/>
        <end position="350"/>
    </location>
</feature>
<accession>A0ABT1BYW3</accession>
<evidence type="ECO:0000259" key="9">
    <source>
        <dbReference type="SMART" id="SM00359"/>
    </source>
</evidence>
<reference evidence="10 11" key="1">
    <citation type="submission" date="2022-06" db="EMBL/GenBank/DDBJ databases">
        <title>A taxonomic note on the genus Prevotella: Description of four novel genera and emended description of the genera Hallella and Xylanibacter.</title>
        <authorList>
            <person name="Hitch T.C.A."/>
        </authorList>
    </citation>
    <scope>NUCLEOTIDE SEQUENCE [LARGE SCALE GENOMIC DNA]</scope>
    <source>
        <strain evidence="10 11">DSM 100619</strain>
    </source>
</reference>
<dbReference type="InterPro" id="IPR001057">
    <property type="entry name" value="Glu/AcGlu_kinase"/>
</dbReference>
<gene>
    <name evidence="8 10" type="primary">proB</name>
    <name evidence="10" type="ORF">NG821_10585</name>
</gene>
<feature type="binding site" evidence="8">
    <location>
        <position position="49"/>
    </location>
    <ligand>
        <name>substrate</name>
    </ligand>
</feature>
<dbReference type="SUPFAM" id="SSF88697">
    <property type="entry name" value="PUA domain-like"/>
    <property type="match status" value="1"/>
</dbReference>
<evidence type="ECO:0000256" key="3">
    <source>
        <dbReference type="ARBA" id="ARBA00022650"/>
    </source>
</evidence>
<keyword evidence="7 8" id="KW-0067">ATP-binding</keyword>
<comment type="pathway">
    <text evidence="8">Amino-acid biosynthesis; L-proline biosynthesis; L-glutamate 5-semialdehyde from L-glutamate: step 1/2.</text>
</comment>
<dbReference type="RefSeq" id="WP_252761635.1">
    <property type="nucleotide sequence ID" value="NZ_JAMXLY010000046.1"/>
</dbReference>
<dbReference type="InterPro" id="IPR001048">
    <property type="entry name" value="Asp/Glu/Uridylate_kinase"/>
</dbReference>
<keyword evidence="11" id="KW-1185">Reference proteome</keyword>
<feature type="binding site" evidence="8">
    <location>
        <position position="136"/>
    </location>
    <ligand>
        <name>substrate</name>
    </ligand>
</feature>
<dbReference type="InterPro" id="IPR005715">
    <property type="entry name" value="Glu_5kinase/COase_Synthase"/>
</dbReference>
<dbReference type="NCBIfam" id="TIGR01027">
    <property type="entry name" value="proB"/>
    <property type="match status" value="1"/>
</dbReference>
<evidence type="ECO:0000256" key="5">
    <source>
        <dbReference type="ARBA" id="ARBA00022741"/>
    </source>
</evidence>
<comment type="function">
    <text evidence="8">Catalyzes the transfer of a phosphate group to glutamate to form L-glutamate 5-phosphate.</text>
</comment>
<feature type="binding site" evidence="8">
    <location>
        <position position="9"/>
    </location>
    <ligand>
        <name>ATP</name>
        <dbReference type="ChEBI" id="CHEBI:30616"/>
    </ligand>
</feature>
<dbReference type="EC" id="2.7.2.11" evidence="8"/>
<dbReference type="InterPro" id="IPR036393">
    <property type="entry name" value="AceGlu_kinase-like_sf"/>
</dbReference>
<dbReference type="InterPro" id="IPR015947">
    <property type="entry name" value="PUA-like_sf"/>
</dbReference>
<dbReference type="PANTHER" id="PTHR43654:SF1">
    <property type="entry name" value="ISOPENTENYL PHOSPHATE KINASE"/>
    <property type="match status" value="1"/>
</dbReference>
<keyword evidence="4 8" id="KW-0808">Transferase</keyword>
<dbReference type="InterPro" id="IPR036974">
    <property type="entry name" value="PUA_sf"/>
</dbReference>
<dbReference type="CDD" id="cd04242">
    <property type="entry name" value="AAK_G5K_ProB"/>
    <property type="match status" value="1"/>
</dbReference>
<dbReference type="Pfam" id="PF00696">
    <property type="entry name" value="AA_kinase"/>
    <property type="match status" value="1"/>
</dbReference>
<sequence>MKKRRIVVKVGSNVLTQSDGKLDVTRMSAIVDQIVALKRNGYEVILVSSGSITSGQNDLKIDRRLGSVAQRQLYSAVGQVKLISLYNELFREYGIPVGQILTMKESFSTREEYLNQRSCMTVMLENGVMPIVNENDTVSVTELMFTDNDELSGLIASMMGAETLVILSNVDGIYNGDPNSPNTRVIPMVNYDRDLSEYIQDTKSDFGRGGMITKARIARYVAEEGIKVILANGKTPHILTDLATKPQQTMHTEFRPNPNPTTTVKKWIAHSESFAKGRAFINKKASEVLKGDKATSLLLVGVTSIEGDFEEGDIIDVVDDKGKTIAVGRSGYSAEEARKNIGVHDIRPLIHYDYLYME</sequence>
<protein>
    <recommendedName>
        <fullName evidence="8">Glutamate 5-kinase</fullName>
        <ecNumber evidence="8">2.7.2.11</ecNumber>
    </recommendedName>
    <alternativeName>
        <fullName evidence="8">Gamma-glutamyl kinase</fullName>
        <shortName evidence="8">GK</shortName>
    </alternativeName>
</protein>
<evidence type="ECO:0000313" key="11">
    <source>
        <dbReference type="Proteomes" id="UP001204015"/>
    </source>
</evidence>
<dbReference type="Gene3D" id="2.30.130.10">
    <property type="entry name" value="PUA domain"/>
    <property type="match status" value="1"/>
</dbReference>
<comment type="subcellular location">
    <subcellularLocation>
        <location evidence="8">Cytoplasm</location>
    </subcellularLocation>
</comment>
<evidence type="ECO:0000256" key="6">
    <source>
        <dbReference type="ARBA" id="ARBA00022777"/>
    </source>
</evidence>
<name>A0ABT1BYW3_9BACT</name>
<dbReference type="InterPro" id="IPR002478">
    <property type="entry name" value="PUA"/>
</dbReference>
<dbReference type="SMART" id="SM00359">
    <property type="entry name" value="PUA"/>
    <property type="match status" value="1"/>
</dbReference>
<keyword evidence="6 8" id="KW-0418">Kinase</keyword>
<evidence type="ECO:0000256" key="1">
    <source>
        <dbReference type="ARBA" id="ARBA00022490"/>
    </source>
</evidence>
<dbReference type="Pfam" id="PF01472">
    <property type="entry name" value="PUA"/>
    <property type="match status" value="1"/>
</dbReference>
<dbReference type="CDD" id="cd21157">
    <property type="entry name" value="PUA_G5K"/>
    <property type="match status" value="1"/>
</dbReference>
<comment type="similarity">
    <text evidence="8">Belongs to the glutamate 5-kinase family.</text>
</comment>
<dbReference type="PRINTS" id="PR00474">
    <property type="entry name" value="GLU5KINASE"/>
</dbReference>
<comment type="catalytic activity">
    <reaction evidence="8">
        <text>L-glutamate + ATP = L-glutamyl 5-phosphate + ADP</text>
        <dbReference type="Rhea" id="RHEA:14877"/>
        <dbReference type="ChEBI" id="CHEBI:29985"/>
        <dbReference type="ChEBI" id="CHEBI:30616"/>
        <dbReference type="ChEBI" id="CHEBI:58274"/>
        <dbReference type="ChEBI" id="CHEBI:456216"/>
        <dbReference type="EC" id="2.7.2.11"/>
    </reaction>
</comment>
<comment type="caution">
    <text evidence="10">The sequence shown here is derived from an EMBL/GenBank/DDBJ whole genome shotgun (WGS) entry which is preliminary data.</text>
</comment>
<dbReference type="InterPro" id="IPR011529">
    <property type="entry name" value="Glu_5kinase"/>
</dbReference>
<keyword evidence="5 8" id="KW-0547">Nucleotide-binding</keyword>
<dbReference type="EMBL" id="JAMXLY010000046">
    <property type="protein sequence ID" value="MCO6026280.1"/>
    <property type="molecule type" value="Genomic_DNA"/>
</dbReference>
<dbReference type="PIRSF" id="PIRSF000729">
    <property type="entry name" value="GK"/>
    <property type="match status" value="1"/>
</dbReference>
<dbReference type="Gene3D" id="3.40.1160.10">
    <property type="entry name" value="Acetylglutamate kinase-like"/>
    <property type="match status" value="1"/>
</dbReference>
<dbReference type="Proteomes" id="UP001204015">
    <property type="component" value="Unassembled WGS sequence"/>
</dbReference>
<evidence type="ECO:0000256" key="2">
    <source>
        <dbReference type="ARBA" id="ARBA00022605"/>
    </source>
</evidence>
<organism evidence="10 11">
    <name type="scientific">Segatella cerevisiae</name>
    <dbReference type="NCBI Taxonomy" id="2053716"/>
    <lineage>
        <taxon>Bacteria</taxon>
        <taxon>Pseudomonadati</taxon>
        <taxon>Bacteroidota</taxon>
        <taxon>Bacteroidia</taxon>
        <taxon>Bacteroidales</taxon>
        <taxon>Prevotellaceae</taxon>
        <taxon>Segatella</taxon>
    </lineage>
</organism>
<comment type="caution">
    <text evidence="8">Lacks conserved residue(s) required for the propagation of feature annotation.</text>
</comment>
<dbReference type="PANTHER" id="PTHR43654">
    <property type="entry name" value="GLUTAMATE 5-KINASE"/>
    <property type="match status" value="1"/>
</dbReference>
<proteinExistence type="inferred from homology"/>
<dbReference type="SUPFAM" id="SSF53633">
    <property type="entry name" value="Carbamate kinase-like"/>
    <property type="match status" value="1"/>
</dbReference>
<dbReference type="GO" id="GO:0004349">
    <property type="term" value="F:glutamate 5-kinase activity"/>
    <property type="evidence" value="ECO:0007669"/>
    <property type="project" value="UniProtKB-EC"/>
</dbReference>
<keyword evidence="2 8" id="KW-0028">Amino-acid biosynthesis</keyword>
<feature type="binding site" evidence="8">
    <location>
        <position position="148"/>
    </location>
    <ligand>
        <name>substrate</name>
    </ligand>
</feature>
<evidence type="ECO:0000256" key="7">
    <source>
        <dbReference type="ARBA" id="ARBA00022840"/>
    </source>
</evidence>
<keyword evidence="1 8" id="KW-0963">Cytoplasm</keyword>
<evidence type="ECO:0000313" key="10">
    <source>
        <dbReference type="EMBL" id="MCO6026280.1"/>
    </source>
</evidence>
<evidence type="ECO:0000256" key="4">
    <source>
        <dbReference type="ARBA" id="ARBA00022679"/>
    </source>
</evidence>
<keyword evidence="3 8" id="KW-0641">Proline biosynthesis</keyword>
<dbReference type="InterPro" id="IPR041739">
    <property type="entry name" value="G5K_ProB"/>
</dbReference>
<evidence type="ECO:0000256" key="8">
    <source>
        <dbReference type="HAMAP-Rule" id="MF_00456"/>
    </source>
</evidence>
<dbReference type="HAMAP" id="MF_00456">
    <property type="entry name" value="ProB"/>
    <property type="match status" value="1"/>
</dbReference>
<dbReference type="PROSITE" id="PS50890">
    <property type="entry name" value="PUA"/>
    <property type="match status" value="1"/>
</dbReference>